<evidence type="ECO:0000313" key="3">
    <source>
        <dbReference type="Proteomes" id="UP000321787"/>
    </source>
</evidence>
<reference evidence="1 3" key="1">
    <citation type="submission" date="2019-07" db="EMBL/GenBank/DDBJ databases">
        <title>Whole genome shotgun sequence of Aliivibrio fischeri NBRC 101058.</title>
        <authorList>
            <person name="Hosoyama A."/>
            <person name="Uohara A."/>
            <person name="Ohji S."/>
            <person name="Ichikawa N."/>
        </authorList>
    </citation>
    <scope>NUCLEOTIDE SEQUENCE [LARGE SCALE GENOMIC DNA]</scope>
    <source>
        <strain evidence="1 3">NBRC 101058</strain>
    </source>
</reference>
<proteinExistence type="predicted"/>
<sequence>MNPIIQTLKEHNVSDEQIAEVFQTLTQNPFAAMATIQSLGIPQEKLQPLMMLVMSNPALIKEAVEELGLDFSKVEEAKAKLDENQ</sequence>
<dbReference type="InterPro" id="IPR021376">
    <property type="entry name" value="DUF2999"/>
</dbReference>
<evidence type="ECO:0000313" key="4">
    <source>
        <dbReference type="Proteomes" id="UP000435323"/>
    </source>
</evidence>
<dbReference type="EMBL" id="BJTZ01000016">
    <property type="protein sequence ID" value="GEK14556.1"/>
    <property type="molecule type" value="Genomic_DNA"/>
</dbReference>
<reference evidence="2 4" key="2">
    <citation type="submission" date="2019-11" db="EMBL/GenBank/DDBJ databases">
        <title>Using colonization assays and comparative genomics to discover symbiosis behaviors and factors in Vibrio fischeri.</title>
        <authorList>
            <person name="Bongrand C."/>
            <person name="Moriano-Gutierrez S."/>
            <person name="Arevalo P."/>
            <person name="Mcfall-Ngai M."/>
            <person name="Visick K."/>
            <person name="Polz M.F."/>
            <person name="Ruby E.G."/>
        </authorList>
    </citation>
    <scope>NUCLEOTIDE SEQUENCE [LARGE SCALE GENOMIC DNA]</scope>
    <source>
        <strain evidence="4">emors.3.2</strain>
        <strain evidence="2">Emors.3.2</strain>
    </source>
</reference>
<evidence type="ECO:0000313" key="1">
    <source>
        <dbReference type="EMBL" id="GEK14556.1"/>
    </source>
</evidence>
<accession>A0A1B9P5K0</accession>
<name>A0A1B9P5K0_ALIFS</name>
<gene>
    <name evidence="1" type="ORF">AFI02nite_25920</name>
    <name evidence="2" type="ORF">GNP77_14890</name>
</gene>
<dbReference type="AlphaFoldDB" id="A0A1B9P5K0"/>
<comment type="caution">
    <text evidence="1">The sequence shown here is derived from an EMBL/GenBank/DDBJ whole genome shotgun (WGS) entry which is preliminary data.</text>
</comment>
<dbReference type="Proteomes" id="UP000435323">
    <property type="component" value="Unassembled WGS sequence"/>
</dbReference>
<dbReference type="Pfam" id="PF11212">
    <property type="entry name" value="DUF2999"/>
    <property type="match status" value="1"/>
</dbReference>
<dbReference type="Proteomes" id="UP000321787">
    <property type="component" value="Unassembled WGS sequence"/>
</dbReference>
<organism evidence="1 3">
    <name type="scientific">Aliivibrio fischeri</name>
    <name type="common">Vibrio fischeri</name>
    <dbReference type="NCBI Taxonomy" id="668"/>
    <lineage>
        <taxon>Bacteria</taxon>
        <taxon>Pseudomonadati</taxon>
        <taxon>Pseudomonadota</taxon>
        <taxon>Gammaproteobacteria</taxon>
        <taxon>Vibrionales</taxon>
        <taxon>Vibrionaceae</taxon>
        <taxon>Aliivibrio</taxon>
    </lineage>
</organism>
<evidence type="ECO:0000313" key="2">
    <source>
        <dbReference type="EMBL" id="MUK46668.1"/>
    </source>
</evidence>
<protein>
    <submittedName>
        <fullName evidence="2">DUF2999 family protein</fullName>
    </submittedName>
</protein>
<dbReference type="RefSeq" id="WP_005417548.1">
    <property type="nucleotide sequence ID" value="NZ_BJTZ01000016.1"/>
</dbReference>
<dbReference type="EMBL" id="WOBO01000018">
    <property type="protein sequence ID" value="MUK46668.1"/>
    <property type="molecule type" value="Genomic_DNA"/>
</dbReference>